<dbReference type="EMBL" id="AP028955">
    <property type="protein sequence ID" value="BET39434.1"/>
    <property type="molecule type" value="Genomic_DNA"/>
</dbReference>
<name>A0ABN7BWX7_9MOLU</name>
<sequence length="102" mass="12253">MWRIIEILKYFQYSCSVNIAFLMEKFNVTFRTLQRNITFINTMLIKISNCNISRKQDYFVINGDNEIVAINTLLTQFIHISNEYPFVRMSNLFLICVWQKNI</sequence>
<accession>A0ABN7BWX7</accession>
<proteinExistence type="predicted"/>
<keyword evidence="2" id="KW-1185">Reference proteome</keyword>
<organism evidence="1 2">
    <name type="scientific">Spiroplasma ixodetis</name>
    <dbReference type="NCBI Taxonomy" id="2141"/>
    <lineage>
        <taxon>Bacteria</taxon>
        <taxon>Bacillati</taxon>
        <taxon>Mycoplasmatota</taxon>
        <taxon>Mollicutes</taxon>
        <taxon>Entomoplasmatales</taxon>
        <taxon>Spiroplasmataceae</taxon>
        <taxon>Spiroplasma</taxon>
    </lineage>
</organism>
<protein>
    <recommendedName>
        <fullName evidence="3">Mga helix-turn-helix domain-containing protein</fullName>
    </recommendedName>
</protein>
<reference evidence="2" key="1">
    <citation type="journal article" date="2024" name="FEMS Microbiol. Lett.">
        <title>Genomic insights into Spiroplasma endosymbionts that induce male-killing and protective phenotypes in the pea aphid.</title>
        <authorList>
            <person name="Arai H."/>
            <person name="Legeai F."/>
            <person name="Kageyama D."/>
            <person name="Sugio A."/>
            <person name="Simon J.C."/>
        </authorList>
    </citation>
    <scope>NUCLEOTIDE SEQUENCE [LARGE SCALE GENOMIC DNA]</scope>
    <source>
        <strain evidence="2">sAp269</strain>
    </source>
</reference>
<gene>
    <name evidence="1" type="ORF">SAP269_20230</name>
</gene>
<evidence type="ECO:0008006" key="3">
    <source>
        <dbReference type="Google" id="ProtNLM"/>
    </source>
</evidence>
<dbReference type="Proteomes" id="UP001473424">
    <property type="component" value="Chromosome"/>
</dbReference>
<evidence type="ECO:0000313" key="2">
    <source>
        <dbReference type="Proteomes" id="UP001473424"/>
    </source>
</evidence>
<evidence type="ECO:0000313" key="1">
    <source>
        <dbReference type="EMBL" id="BET39434.1"/>
    </source>
</evidence>